<dbReference type="NCBIfam" id="TIGR03081">
    <property type="entry name" value="metmalonyl_epim"/>
    <property type="match status" value="1"/>
</dbReference>
<organism evidence="4 5">
    <name type="scientific">Aciduliprofundum boonei (strain DSM 19572 / T469)</name>
    <dbReference type="NCBI Taxonomy" id="439481"/>
    <lineage>
        <taxon>Archaea</taxon>
        <taxon>Methanobacteriati</taxon>
        <taxon>Thermoplasmatota</taxon>
        <taxon>DHVE2 group</taxon>
        <taxon>Candidatus Aciduliprofundum</taxon>
    </lineage>
</organism>
<dbReference type="InterPro" id="IPR037523">
    <property type="entry name" value="VOC_core"/>
</dbReference>
<proteinExistence type="inferred from homology"/>
<evidence type="ECO:0000259" key="3">
    <source>
        <dbReference type="PROSITE" id="PS51819"/>
    </source>
</evidence>
<reference evidence="4" key="1">
    <citation type="submission" date="2010-02" db="EMBL/GenBank/DDBJ databases">
        <title>Complete sequence of Aciduliprofundum boonei T469.</title>
        <authorList>
            <consortium name="US DOE Joint Genome Institute"/>
            <person name="Lucas S."/>
            <person name="Copeland A."/>
            <person name="Lapidus A."/>
            <person name="Cheng J.-F."/>
            <person name="Bruce D."/>
            <person name="Goodwin L."/>
            <person name="Pitluck S."/>
            <person name="Saunders E."/>
            <person name="Detter J.C."/>
            <person name="Han C."/>
            <person name="Tapia R."/>
            <person name="Land M."/>
            <person name="Hauser L."/>
            <person name="Kyrpides N."/>
            <person name="Mikhailova N."/>
            <person name="Flores G."/>
            <person name="Reysenbach A.-L."/>
            <person name="Woyke T."/>
        </authorList>
    </citation>
    <scope>NUCLEOTIDE SEQUENCE</scope>
    <source>
        <strain evidence="4">T469</strain>
    </source>
</reference>
<dbReference type="Gene3D" id="3.10.180.10">
    <property type="entry name" value="2,3-Dihydroxybiphenyl 1,2-Dioxygenase, domain 1"/>
    <property type="match status" value="1"/>
</dbReference>
<sequence>MIKKIDHVAIAVKELAEGTRIWEDMGFHIEYETVGDQKVKIGMIHLGDSRIEILEPLGEDSPISKFLEKRGEGLHHLAVQVDDIEKALKDLKSKGYRLIDEKPRIGAGGKKIAFVHPKSSKILLELVEG</sequence>
<keyword evidence="5" id="KW-1185">Reference proteome</keyword>
<dbReference type="PROSITE" id="PS51819">
    <property type="entry name" value="VOC"/>
    <property type="match status" value="1"/>
</dbReference>
<dbReference type="PANTHER" id="PTHR43048:SF3">
    <property type="entry name" value="METHYLMALONYL-COA EPIMERASE, MITOCHONDRIAL"/>
    <property type="match status" value="1"/>
</dbReference>
<dbReference type="EMBL" id="CP001941">
    <property type="protein sequence ID" value="ADD09169.1"/>
    <property type="molecule type" value="Genomic_DNA"/>
</dbReference>
<comment type="similarity">
    <text evidence="1">Belongs to the methylmalonyl-CoA epimerase family.</text>
</comment>
<keyword evidence="2" id="KW-0479">Metal-binding</keyword>
<dbReference type="GO" id="GO:0046872">
    <property type="term" value="F:metal ion binding"/>
    <property type="evidence" value="ECO:0007669"/>
    <property type="project" value="UniProtKB-KW"/>
</dbReference>
<evidence type="ECO:0000313" key="5">
    <source>
        <dbReference type="Proteomes" id="UP000001400"/>
    </source>
</evidence>
<gene>
    <name evidence="4" type="ordered locus">Aboo_1361</name>
</gene>
<dbReference type="GO" id="GO:0004493">
    <property type="term" value="F:methylmalonyl-CoA epimerase activity"/>
    <property type="evidence" value="ECO:0007669"/>
    <property type="project" value="TreeGrafter"/>
</dbReference>
<dbReference type="InterPro" id="IPR017515">
    <property type="entry name" value="MeMalonyl-CoA_epimerase"/>
</dbReference>
<protein>
    <submittedName>
        <fullName evidence="4">Methylmalonyl-CoA epimerase</fullName>
    </submittedName>
</protein>
<dbReference type="InterPro" id="IPR029068">
    <property type="entry name" value="Glyas_Bleomycin-R_OHBP_Dase"/>
</dbReference>
<dbReference type="AlphaFoldDB" id="D3TAP0"/>
<dbReference type="SUPFAM" id="SSF54593">
    <property type="entry name" value="Glyoxalase/Bleomycin resistance protein/Dihydroxybiphenyl dioxygenase"/>
    <property type="match status" value="1"/>
</dbReference>
<dbReference type="CDD" id="cd07249">
    <property type="entry name" value="MMCE"/>
    <property type="match status" value="1"/>
</dbReference>
<feature type="domain" description="VOC" evidence="3">
    <location>
        <begin position="4"/>
        <end position="129"/>
    </location>
</feature>
<dbReference type="Pfam" id="PF13669">
    <property type="entry name" value="Glyoxalase_4"/>
    <property type="match status" value="1"/>
</dbReference>
<evidence type="ECO:0000313" key="4">
    <source>
        <dbReference type="EMBL" id="ADD09169.1"/>
    </source>
</evidence>
<dbReference type="InterPro" id="IPR051785">
    <property type="entry name" value="MMCE/EMCE_epimerase"/>
</dbReference>
<dbReference type="Proteomes" id="UP000001400">
    <property type="component" value="Chromosome"/>
</dbReference>
<dbReference type="GeneID" id="8828323"/>
<evidence type="ECO:0000256" key="1">
    <source>
        <dbReference type="ARBA" id="ARBA00009308"/>
    </source>
</evidence>
<dbReference type="GO" id="GO:0046491">
    <property type="term" value="P:L-methylmalonyl-CoA metabolic process"/>
    <property type="evidence" value="ECO:0007669"/>
    <property type="project" value="TreeGrafter"/>
</dbReference>
<evidence type="ECO:0000256" key="2">
    <source>
        <dbReference type="ARBA" id="ARBA00022723"/>
    </source>
</evidence>
<dbReference type="HOGENOM" id="CLU_046006_5_2_2"/>
<accession>D3TAP0</accession>
<dbReference type="KEGG" id="abi:Aboo_1361"/>
<name>D3TAP0_ACIB4</name>
<dbReference type="PANTHER" id="PTHR43048">
    <property type="entry name" value="METHYLMALONYL-COA EPIMERASE"/>
    <property type="match status" value="1"/>
</dbReference>
<dbReference type="RefSeq" id="WP_012997403.1">
    <property type="nucleotide sequence ID" value="NC_013926.1"/>
</dbReference>